<reference evidence="5" key="1">
    <citation type="submission" date="2022-08" db="EMBL/GenBank/DDBJ databases">
        <title>Draft genome sequencing of Roseisolibacter agri AW1220.</title>
        <authorList>
            <person name="Tobiishi Y."/>
            <person name="Tonouchi A."/>
        </authorList>
    </citation>
    <scope>NUCLEOTIDE SEQUENCE</scope>
    <source>
        <strain evidence="5">AW1220</strain>
    </source>
</reference>
<feature type="domain" description="Xylose isomerase-like TIM barrel" evidence="4">
    <location>
        <begin position="76"/>
        <end position="302"/>
    </location>
</feature>
<evidence type="ECO:0000313" key="6">
    <source>
        <dbReference type="Proteomes" id="UP001161325"/>
    </source>
</evidence>
<evidence type="ECO:0000256" key="2">
    <source>
        <dbReference type="PIRSR" id="PIRSR006241-50"/>
    </source>
</evidence>
<keyword evidence="6" id="KW-1185">Reference proteome</keyword>
<accession>A0AA37V5B7</accession>
<dbReference type="PANTHER" id="PTHR43489">
    <property type="entry name" value="ISOMERASE"/>
    <property type="match status" value="1"/>
</dbReference>
<evidence type="ECO:0000259" key="4">
    <source>
        <dbReference type="Pfam" id="PF01261"/>
    </source>
</evidence>
<feature type="chain" id="PRO_5041294786" evidence="3">
    <location>
        <begin position="29"/>
        <end position="308"/>
    </location>
</feature>
<dbReference type="InterPro" id="IPR050417">
    <property type="entry name" value="Sugar_Epim/Isomerase"/>
</dbReference>
<protein>
    <submittedName>
        <fullName evidence="5">Hydroxypyruvate isomerase</fullName>
    </submittedName>
</protein>
<dbReference type="EMBL" id="BRXS01000001">
    <property type="protein sequence ID" value="GLC23936.1"/>
    <property type="molecule type" value="Genomic_DNA"/>
</dbReference>
<dbReference type="PIRSF" id="PIRSF006241">
    <property type="entry name" value="HyI"/>
    <property type="match status" value="1"/>
</dbReference>
<organism evidence="5 6">
    <name type="scientific">Roseisolibacter agri</name>
    <dbReference type="NCBI Taxonomy" id="2014610"/>
    <lineage>
        <taxon>Bacteria</taxon>
        <taxon>Pseudomonadati</taxon>
        <taxon>Gemmatimonadota</taxon>
        <taxon>Gemmatimonadia</taxon>
        <taxon>Gemmatimonadales</taxon>
        <taxon>Gemmatimonadaceae</taxon>
        <taxon>Roseisolibacter</taxon>
    </lineage>
</organism>
<gene>
    <name evidence="5" type="ORF">rosag_04490</name>
</gene>
<feature type="signal peptide" evidence="3">
    <location>
        <begin position="1"/>
        <end position="28"/>
    </location>
</feature>
<name>A0AA37V5B7_9BACT</name>
<proteinExistence type="predicted"/>
<dbReference type="Pfam" id="PF01261">
    <property type="entry name" value="AP_endonuc_2"/>
    <property type="match status" value="1"/>
</dbReference>
<keyword evidence="3" id="KW-0732">Signal</keyword>
<feature type="active site" description="Proton donor/acceptor" evidence="2">
    <location>
        <position position="288"/>
    </location>
</feature>
<dbReference type="AlphaFoldDB" id="A0AA37V5B7"/>
<dbReference type="Gene3D" id="3.20.20.150">
    <property type="entry name" value="Divalent-metal-dependent TIM barrel enzymes"/>
    <property type="match status" value="1"/>
</dbReference>
<dbReference type="SUPFAM" id="SSF51658">
    <property type="entry name" value="Xylose isomerase-like"/>
    <property type="match status" value="1"/>
</dbReference>
<sequence length="308" mass="33080">MHRREFVKLGAVGAGAAALGLDAMVADAAVADAAVADAAIADAAEAARDAAARAPFRHSVTRWPFAKLSVDELARAAKRIGIQSVELLEPSEYATVKAHGLTCAVGYAPAGEARTRLTKGFNREAHHEWLLPGYEEGIRLAAAAGVPQVICFSGNREGLSDAAGLDACAKGLRALMPAAERHGVTVIMELLNSKVDHADYQCDRTPWGVALVDRVGSPRFKLLYDIYHMQIMEGDVIRTVRQHREHIAHFHTAGVPGRHEIDGSQELHYPAIVRALADMGFGGYVAQEFIPTRDPLPALAEAIRICTV</sequence>
<dbReference type="RefSeq" id="WP_284348382.1">
    <property type="nucleotide sequence ID" value="NZ_BRXS01000001.1"/>
</dbReference>
<evidence type="ECO:0000256" key="1">
    <source>
        <dbReference type="ARBA" id="ARBA00023235"/>
    </source>
</evidence>
<evidence type="ECO:0000256" key="3">
    <source>
        <dbReference type="SAM" id="SignalP"/>
    </source>
</evidence>
<dbReference type="InterPro" id="IPR026040">
    <property type="entry name" value="HyI-like"/>
</dbReference>
<evidence type="ECO:0000313" key="5">
    <source>
        <dbReference type="EMBL" id="GLC23936.1"/>
    </source>
</evidence>
<dbReference type="InterPro" id="IPR013022">
    <property type="entry name" value="Xyl_isomerase-like_TIM-brl"/>
</dbReference>
<dbReference type="InterPro" id="IPR036237">
    <property type="entry name" value="Xyl_isomerase-like_sf"/>
</dbReference>
<dbReference type="Proteomes" id="UP001161325">
    <property type="component" value="Unassembled WGS sequence"/>
</dbReference>
<dbReference type="GO" id="GO:0016853">
    <property type="term" value="F:isomerase activity"/>
    <property type="evidence" value="ECO:0007669"/>
    <property type="project" value="UniProtKB-KW"/>
</dbReference>
<keyword evidence="1 5" id="KW-0413">Isomerase</keyword>
<feature type="active site" description="Proton donor/acceptor" evidence="2">
    <location>
        <position position="189"/>
    </location>
</feature>
<dbReference type="PANTHER" id="PTHR43489:SF3">
    <property type="entry name" value="XYLOSE ISOMERASE DOMAIN PROTEIN TIM BARREL"/>
    <property type="match status" value="1"/>
</dbReference>
<comment type="caution">
    <text evidence="5">The sequence shown here is derived from an EMBL/GenBank/DDBJ whole genome shotgun (WGS) entry which is preliminary data.</text>
</comment>